<dbReference type="Proteomes" id="UP000243819">
    <property type="component" value="Unassembled WGS sequence"/>
</dbReference>
<accession>A0A1H9YA77</accession>
<dbReference type="Pfam" id="PF02424">
    <property type="entry name" value="ApbE"/>
    <property type="match status" value="1"/>
</dbReference>
<evidence type="ECO:0000256" key="11">
    <source>
        <dbReference type="PIRSR" id="PIRSR006268-2"/>
    </source>
</evidence>
<sequence>MRKNLIILLIIISTVITGCNFGKRENLTEYQTIRRSFFTMDTILDIVVQVEDENQGKDAIEKAYAEIQRLENILSATIPTSEITAINKNAGIGPVKVSPETFYLLEKGIEFGELTEGKFDITIAPLLKLYDWKEGRKHRELPPSEKIAQAMELVNYQAIQLDKENMKVYLPIKGMEIDLGGIAKGYIVDRAVETLKEHGIKYGYVNGGGDIRFLGTKYDGTPWRIGVTNPRGQGNIAVVEIKDGAIVTSGDYERYYFTKDGQRVHHIIDPDTGVSATYAQSVTVYASNATLADILSTALFMFPADEGLEIAKKLNVEVLIISSDGEIYMTPIIKEMTKIN</sequence>
<dbReference type="EMBL" id="FOIF01000002">
    <property type="protein sequence ID" value="SES65866.1"/>
    <property type="molecule type" value="Genomic_DNA"/>
</dbReference>
<dbReference type="InterPro" id="IPR024932">
    <property type="entry name" value="ApbE"/>
</dbReference>
<dbReference type="RefSeq" id="WP_091348115.1">
    <property type="nucleotide sequence ID" value="NZ_FOIF01000002.1"/>
</dbReference>
<evidence type="ECO:0000256" key="6">
    <source>
        <dbReference type="ARBA" id="ARBA00022827"/>
    </source>
</evidence>
<keyword evidence="7 10" id="KW-0460">Magnesium</keyword>
<evidence type="ECO:0000256" key="4">
    <source>
        <dbReference type="ARBA" id="ARBA00022679"/>
    </source>
</evidence>
<evidence type="ECO:0000256" key="5">
    <source>
        <dbReference type="ARBA" id="ARBA00022723"/>
    </source>
</evidence>
<dbReference type="SUPFAM" id="SSF143631">
    <property type="entry name" value="ApbE-like"/>
    <property type="match status" value="1"/>
</dbReference>
<keyword evidence="6 10" id="KW-0274">FAD</keyword>
<dbReference type="GO" id="GO:0005886">
    <property type="term" value="C:plasma membrane"/>
    <property type="evidence" value="ECO:0007669"/>
    <property type="project" value="UniProtKB-SubCell"/>
</dbReference>
<dbReference type="InterPro" id="IPR003374">
    <property type="entry name" value="ApbE-like_sf"/>
</dbReference>
<evidence type="ECO:0000256" key="12">
    <source>
        <dbReference type="RuleBase" id="RU363002"/>
    </source>
</evidence>
<dbReference type="PROSITE" id="PS51257">
    <property type="entry name" value="PROKAR_LIPOPROTEIN"/>
    <property type="match status" value="1"/>
</dbReference>
<feature type="binding site" evidence="11">
    <location>
        <position position="181"/>
    </location>
    <ligand>
        <name>Mg(2+)</name>
        <dbReference type="ChEBI" id="CHEBI:18420"/>
    </ligand>
</feature>
<keyword evidence="12 13" id="KW-0449">Lipoprotein</keyword>
<protein>
    <recommendedName>
        <fullName evidence="2 10">FAD:protein FMN transferase</fullName>
        <ecNumber evidence="1 10">2.7.1.180</ecNumber>
    </recommendedName>
    <alternativeName>
        <fullName evidence="8 10">Flavin transferase</fullName>
    </alternativeName>
</protein>
<proteinExistence type="inferred from homology"/>
<name>A0A1H9YA77_9FIRM</name>
<feature type="binding site" evidence="11">
    <location>
        <position position="293"/>
    </location>
    <ligand>
        <name>Mg(2+)</name>
        <dbReference type="ChEBI" id="CHEBI:18420"/>
    </ligand>
</feature>
<comment type="catalytic activity">
    <reaction evidence="9 10 12">
        <text>L-threonyl-[protein] + FAD = FMN-L-threonyl-[protein] + AMP + H(+)</text>
        <dbReference type="Rhea" id="RHEA:36847"/>
        <dbReference type="Rhea" id="RHEA-COMP:11060"/>
        <dbReference type="Rhea" id="RHEA-COMP:11061"/>
        <dbReference type="ChEBI" id="CHEBI:15378"/>
        <dbReference type="ChEBI" id="CHEBI:30013"/>
        <dbReference type="ChEBI" id="CHEBI:57692"/>
        <dbReference type="ChEBI" id="CHEBI:74257"/>
        <dbReference type="ChEBI" id="CHEBI:456215"/>
        <dbReference type="EC" id="2.7.1.180"/>
    </reaction>
</comment>
<evidence type="ECO:0000313" key="13">
    <source>
        <dbReference type="EMBL" id="SES65866.1"/>
    </source>
</evidence>
<keyword evidence="14" id="KW-1185">Reference proteome</keyword>
<dbReference type="OrthoDB" id="9778595at2"/>
<comment type="similarity">
    <text evidence="10 12">Belongs to the ApbE family.</text>
</comment>
<organism evidence="13 14">
    <name type="scientific">Anaerobranca gottschalkii DSM 13577</name>
    <dbReference type="NCBI Taxonomy" id="1120990"/>
    <lineage>
        <taxon>Bacteria</taxon>
        <taxon>Bacillati</taxon>
        <taxon>Bacillota</taxon>
        <taxon>Clostridia</taxon>
        <taxon>Eubacteriales</taxon>
        <taxon>Proteinivoracaceae</taxon>
        <taxon>Anaerobranca</taxon>
    </lineage>
</organism>
<dbReference type="Gene3D" id="3.10.520.10">
    <property type="entry name" value="ApbE-like domains"/>
    <property type="match status" value="1"/>
</dbReference>
<evidence type="ECO:0000256" key="3">
    <source>
        <dbReference type="ARBA" id="ARBA00022630"/>
    </source>
</evidence>
<keyword evidence="12" id="KW-1003">Cell membrane</keyword>
<dbReference type="PIRSF" id="PIRSF006268">
    <property type="entry name" value="ApbE"/>
    <property type="match status" value="1"/>
</dbReference>
<gene>
    <name evidence="13" type="ORF">SAMN03080614_100258</name>
</gene>
<evidence type="ECO:0000313" key="14">
    <source>
        <dbReference type="Proteomes" id="UP000243819"/>
    </source>
</evidence>
<keyword evidence="4 10" id="KW-0808">Transferase</keyword>
<dbReference type="GO" id="GO:0046872">
    <property type="term" value="F:metal ion binding"/>
    <property type="evidence" value="ECO:0007669"/>
    <property type="project" value="UniProtKB-UniRule"/>
</dbReference>
<keyword evidence="5 10" id="KW-0479">Metal-binding</keyword>
<keyword evidence="3 10" id="KW-0285">Flavoprotein</keyword>
<comment type="subcellular location">
    <subcellularLocation>
        <location evidence="12">Cell inner membrane</location>
        <topology evidence="12">Lipid-anchor</topology>
        <orientation evidence="12">Periplasmic side</orientation>
    </subcellularLocation>
</comment>
<evidence type="ECO:0000256" key="1">
    <source>
        <dbReference type="ARBA" id="ARBA00011955"/>
    </source>
</evidence>
<evidence type="ECO:0000256" key="10">
    <source>
        <dbReference type="PIRNR" id="PIRNR006268"/>
    </source>
</evidence>
<reference evidence="14" key="1">
    <citation type="submission" date="2016-10" db="EMBL/GenBank/DDBJ databases">
        <authorList>
            <person name="Varghese N."/>
            <person name="Submissions S."/>
        </authorList>
    </citation>
    <scope>NUCLEOTIDE SEQUENCE [LARGE SCALE GENOMIC DNA]</scope>
    <source>
        <strain evidence="14">DSM 13577</strain>
    </source>
</reference>
<dbReference type="AlphaFoldDB" id="A0A1H9YA77"/>
<evidence type="ECO:0000256" key="7">
    <source>
        <dbReference type="ARBA" id="ARBA00022842"/>
    </source>
</evidence>
<comment type="cofactor">
    <cofactor evidence="11">
        <name>Mg(2+)</name>
        <dbReference type="ChEBI" id="CHEBI:18420"/>
    </cofactor>
    <cofactor evidence="11">
        <name>Mn(2+)</name>
        <dbReference type="ChEBI" id="CHEBI:29035"/>
    </cofactor>
    <text evidence="11">Magnesium. Can also use manganese.</text>
</comment>
<dbReference type="STRING" id="1120990.SAMN03080614_100258"/>
<dbReference type="GO" id="GO:0016740">
    <property type="term" value="F:transferase activity"/>
    <property type="evidence" value="ECO:0007669"/>
    <property type="project" value="UniProtKB-UniRule"/>
</dbReference>
<keyword evidence="12" id="KW-0997">Cell inner membrane</keyword>
<evidence type="ECO:0000256" key="8">
    <source>
        <dbReference type="ARBA" id="ARBA00031306"/>
    </source>
</evidence>
<evidence type="ECO:0000256" key="9">
    <source>
        <dbReference type="ARBA" id="ARBA00048540"/>
    </source>
</evidence>
<dbReference type="PANTHER" id="PTHR30040">
    <property type="entry name" value="THIAMINE BIOSYNTHESIS LIPOPROTEIN APBE"/>
    <property type="match status" value="1"/>
</dbReference>
<comment type="function">
    <text evidence="12">Flavin transferase that catalyzes the transfer of the FMN moiety of FAD and its covalent binding to the hydroxyl group of a threonine residue in a target flavoprotein.</text>
</comment>
<dbReference type="EC" id="2.7.1.180" evidence="1 10"/>
<keyword evidence="12" id="KW-0472">Membrane</keyword>
<feature type="binding site" evidence="11">
    <location>
        <position position="297"/>
    </location>
    <ligand>
        <name>Mg(2+)</name>
        <dbReference type="ChEBI" id="CHEBI:18420"/>
    </ligand>
</feature>
<evidence type="ECO:0000256" key="2">
    <source>
        <dbReference type="ARBA" id="ARBA00016337"/>
    </source>
</evidence>
<dbReference type="PANTHER" id="PTHR30040:SF2">
    <property type="entry name" value="FAD:PROTEIN FMN TRANSFERASE"/>
    <property type="match status" value="1"/>
</dbReference>